<dbReference type="InterPro" id="IPR037051">
    <property type="entry name" value="4-carb_acid_sugar_kinase_N_sf"/>
</dbReference>
<evidence type="ECO:0000313" key="9">
    <source>
        <dbReference type="EMBL" id="HAT1685155.1"/>
    </source>
</evidence>
<organism evidence="9 10">
    <name type="scientific">Klebsiella oxytoca</name>
    <dbReference type="NCBI Taxonomy" id="571"/>
    <lineage>
        <taxon>Bacteria</taxon>
        <taxon>Pseudomonadati</taxon>
        <taxon>Pseudomonadota</taxon>
        <taxon>Gammaproteobacteria</taxon>
        <taxon>Enterobacterales</taxon>
        <taxon>Enterobacteriaceae</taxon>
        <taxon>Klebsiella/Raoultella group</taxon>
        <taxon>Klebsiella</taxon>
    </lineage>
</organism>
<dbReference type="Gene3D" id="3.40.980.20">
    <property type="entry name" value="Four-carbon acid sugar kinase, nucleotide binding domain"/>
    <property type="match status" value="1"/>
</dbReference>
<dbReference type="AlphaFoldDB" id="A0AAN5LDU0"/>
<name>A0AAN5LDU0_KLEOX</name>
<comment type="caution">
    <text evidence="9">The sequence shown here is derived from an EMBL/GenBank/DDBJ whole genome shotgun (WGS) entry which is preliminary data.</text>
</comment>
<dbReference type="SUPFAM" id="SSF142764">
    <property type="entry name" value="YgbK-like"/>
    <property type="match status" value="1"/>
</dbReference>
<dbReference type="InterPro" id="IPR042213">
    <property type="entry name" value="NBD_C_sf"/>
</dbReference>
<protein>
    <submittedName>
        <fullName evidence="9">Four-carbon acid sugar kinase family protein</fullName>
    </submittedName>
</protein>
<feature type="domain" description="Four-carbon acid sugar kinase N-terminal" evidence="7">
    <location>
        <begin position="3"/>
        <end position="224"/>
    </location>
</feature>
<keyword evidence="2" id="KW-0808">Transferase</keyword>
<evidence type="ECO:0000256" key="2">
    <source>
        <dbReference type="ARBA" id="ARBA00022679"/>
    </source>
</evidence>
<dbReference type="InterPro" id="IPR031475">
    <property type="entry name" value="NBD_C"/>
</dbReference>
<keyword evidence="4 9" id="KW-0418">Kinase</keyword>
<dbReference type="EMBL" id="DACSEO010000154">
    <property type="protein sequence ID" value="HAT1685155.1"/>
    <property type="molecule type" value="Genomic_DNA"/>
</dbReference>
<evidence type="ECO:0000259" key="7">
    <source>
        <dbReference type="Pfam" id="PF07005"/>
    </source>
</evidence>
<reference evidence="9" key="1">
    <citation type="journal article" date="2018" name="Genome Biol.">
        <title>SKESA: strategic k-mer extension for scrupulous assemblies.</title>
        <authorList>
            <person name="Souvorov A."/>
            <person name="Agarwala R."/>
            <person name="Lipman D.J."/>
        </authorList>
    </citation>
    <scope>NUCLEOTIDE SEQUENCE</scope>
    <source>
        <strain evidence="9">R404</strain>
    </source>
</reference>
<gene>
    <name evidence="9" type="ORF">I8Y21_005988</name>
</gene>
<evidence type="ECO:0000256" key="5">
    <source>
        <dbReference type="ARBA" id="ARBA00022840"/>
    </source>
</evidence>
<evidence type="ECO:0000256" key="4">
    <source>
        <dbReference type="ARBA" id="ARBA00022777"/>
    </source>
</evidence>
<keyword evidence="3" id="KW-0547">Nucleotide-binding</keyword>
<dbReference type="GO" id="GO:0016301">
    <property type="term" value="F:kinase activity"/>
    <property type="evidence" value="ECO:0007669"/>
    <property type="project" value="UniProtKB-KW"/>
</dbReference>
<dbReference type="Pfam" id="PF07005">
    <property type="entry name" value="SBD_N"/>
    <property type="match status" value="1"/>
</dbReference>
<keyword evidence="5" id="KW-0067">ATP-binding</keyword>
<feature type="domain" description="Four-carbon acid sugar kinase nucleotide binding" evidence="8">
    <location>
        <begin position="241"/>
        <end position="412"/>
    </location>
</feature>
<comment type="similarity">
    <text evidence="1">Belongs to the four-carbon acid sugar kinase family.</text>
</comment>
<dbReference type="InterPro" id="IPR010737">
    <property type="entry name" value="4-carb_acid_sugar_kinase_N"/>
</dbReference>
<proteinExistence type="inferred from homology"/>
<dbReference type="GO" id="GO:0005524">
    <property type="term" value="F:ATP binding"/>
    <property type="evidence" value="ECO:0007669"/>
    <property type="project" value="UniProtKB-KW"/>
</dbReference>
<dbReference type="Proteomes" id="UP000856143">
    <property type="component" value="Unassembled WGS sequence"/>
</dbReference>
<reference evidence="9" key="2">
    <citation type="submission" date="2020-11" db="EMBL/GenBank/DDBJ databases">
        <authorList>
            <consortium name="NCBI Pathogen Detection Project"/>
        </authorList>
    </citation>
    <scope>NUCLEOTIDE SEQUENCE</scope>
    <source>
        <strain evidence="9">R404</strain>
    </source>
</reference>
<evidence type="ECO:0000256" key="1">
    <source>
        <dbReference type="ARBA" id="ARBA00005715"/>
    </source>
</evidence>
<evidence type="ECO:0000313" key="10">
    <source>
        <dbReference type="Proteomes" id="UP000856143"/>
    </source>
</evidence>
<sequence>MKIAIIADDLTGANATAALLSTRGFTTLTCLDNPGDAEDYDVISFSTDSRSVPAREAYNRISRYVDLINPEITMISKRIDSTLRGNLGAEVDAVIDRYPQLMAIVVPVYPSSGRICVGGSLLVDGIPLQNTAMRNDPKNPMTESSVVELFRQQTNKNLGYISLGQVLSGENTLARELKSLYQKNVRIVVIDATTEEDIHHIASAVLKARIPFFCVDPGVFTAHLAYLRYSSGRKRTNKIFVAIGSVSELTQRQIRKLRYERQVYIETLPAETLIDFALHPETAAPLADSLTAKAEQYDVTGIDTVELPEHICCLKTLSAKFSLSENDITGLINKGIAEITAQVLTKDNSPVSALYSSGGDVVVAITKRLQGNGVILKDEVEPLTVYGNLTGGLCREIPVITKGGFVGDDNTLVHCIDYLAAKVSTQKKETAVM</sequence>
<evidence type="ECO:0000259" key="8">
    <source>
        <dbReference type="Pfam" id="PF17042"/>
    </source>
</evidence>
<dbReference type="Pfam" id="PF17042">
    <property type="entry name" value="NBD_C"/>
    <property type="match status" value="1"/>
</dbReference>
<keyword evidence="6" id="KW-0119">Carbohydrate metabolism</keyword>
<evidence type="ECO:0000256" key="3">
    <source>
        <dbReference type="ARBA" id="ARBA00022741"/>
    </source>
</evidence>
<accession>A0AAN5LDU0</accession>
<evidence type="ECO:0000256" key="6">
    <source>
        <dbReference type="ARBA" id="ARBA00023277"/>
    </source>
</evidence>
<dbReference type="Gene3D" id="3.40.50.10840">
    <property type="entry name" value="Putative sugar-binding, N-terminal domain"/>
    <property type="match status" value="1"/>
</dbReference>